<evidence type="ECO:0000313" key="1">
    <source>
        <dbReference type="EMBL" id="KAK5839513.1"/>
    </source>
</evidence>
<keyword evidence="2" id="KW-1185">Reference proteome</keyword>
<accession>A0ABR0QKY3</accession>
<dbReference type="EMBL" id="JARKNE010000003">
    <property type="protein sequence ID" value="KAK5839513.1"/>
    <property type="molecule type" value="Genomic_DNA"/>
</dbReference>
<gene>
    <name evidence="1" type="ORF">PVK06_008311</name>
</gene>
<evidence type="ECO:0000313" key="2">
    <source>
        <dbReference type="Proteomes" id="UP001358586"/>
    </source>
</evidence>
<comment type="caution">
    <text evidence="1">The sequence shown here is derived from an EMBL/GenBank/DDBJ whole genome shotgun (WGS) entry which is preliminary data.</text>
</comment>
<proteinExistence type="predicted"/>
<dbReference type="Proteomes" id="UP001358586">
    <property type="component" value="Chromosome 3"/>
</dbReference>
<protein>
    <submittedName>
        <fullName evidence="1">Uncharacterized protein</fullName>
    </submittedName>
</protein>
<sequence>MPPKGFRKTNVQKTLVVSNPSKFLNANMKKNLLELQGKTFIQEKGFEPSMVLCKEIWSLVRYCRDQEARRRYNAIWETVTIRDPKSKGVKDKKKLRKKKKRRRMFWDEIFKRRR</sequence>
<organism evidence="1 2">
    <name type="scientific">Gossypium arboreum</name>
    <name type="common">Tree cotton</name>
    <name type="synonym">Gossypium nanking</name>
    <dbReference type="NCBI Taxonomy" id="29729"/>
    <lineage>
        <taxon>Eukaryota</taxon>
        <taxon>Viridiplantae</taxon>
        <taxon>Streptophyta</taxon>
        <taxon>Embryophyta</taxon>
        <taxon>Tracheophyta</taxon>
        <taxon>Spermatophyta</taxon>
        <taxon>Magnoliopsida</taxon>
        <taxon>eudicotyledons</taxon>
        <taxon>Gunneridae</taxon>
        <taxon>Pentapetalae</taxon>
        <taxon>rosids</taxon>
        <taxon>malvids</taxon>
        <taxon>Malvales</taxon>
        <taxon>Malvaceae</taxon>
        <taxon>Malvoideae</taxon>
        <taxon>Gossypium</taxon>
    </lineage>
</organism>
<reference evidence="1 2" key="1">
    <citation type="submission" date="2023-03" db="EMBL/GenBank/DDBJ databases">
        <title>WGS of Gossypium arboreum.</title>
        <authorList>
            <person name="Yu D."/>
        </authorList>
    </citation>
    <scope>NUCLEOTIDE SEQUENCE [LARGE SCALE GENOMIC DNA]</scope>
    <source>
        <tissue evidence="1">Leaf</tissue>
    </source>
</reference>
<name>A0ABR0QKY3_GOSAR</name>